<dbReference type="Gene3D" id="1.10.30.50">
    <property type="match status" value="1"/>
</dbReference>
<dbReference type="Gene3D" id="3.30.420.10">
    <property type="entry name" value="Ribonuclease H-like superfamily/Ribonuclease H"/>
    <property type="match status" value="3"/>
</dbReference>
<dbReference type="GO" id="GO:0003677">
    <property type="term" value="F:DNA binding"/>
    <property type="evidence" value="ECO:0007669"/>
    <property type="project" value="UniProtKB-UniRule"/>
</dbReference>
<name>A0A9P4A478_9BACE</name>
<dbReference type="EMBL" id="VVYD01000020">
    <property type="protein sequence ID" value="KAA5496426.1"/>
    <property type="molecule type" value="Genomic_DNA"/>
</dbReference>
<evidence type="ECO:0000256" key="2">
    <source>
        <dbReference type="ARBA" id="ARBA00022722"/>
    </source>
</evidence>
<reference evidence="14 15" key="1">
    <citation type="journal article" date="2019" name="Nat. Med.">
        <title>A library of human gut bacterial isolates paired with longitudinal multiomics data enables mechanistic microbiome research.</title>
        <authorList>
            <person name="Poyet M."/>
            <person name="Groussin M."/>
            <person name="Gibbons S.M."/>
            <person name="Avila-Pacheco J."/>
            <person name="Jiang X."/>
            <person name="Kearney S.M."/>
            <person name="Perrotta A.R."/>
            <person name="Berdy B."/>
            <person name="Zhao S."/>
            <person name="Lieberman T.D."/>
            <person name="Swanson P.K."/>
            <person name="Smith M."/>
            <person name="Roesemann S."/>
            <person name="Alexander J.E."/>
            <person name="Rich S.A."/>
            <person name="Livny J."/>
            <person name="Vlamakis H."/>
            <person name="Clish C."/>
            <person name="Bullock K."/>
            <person name="Deik A."/>
            <person name="Scott J."/>
            <person name="Pierce K.A."/>
            <person name="Xavier R.J."/>
            <person name="Alm E.J."/>
        </authorList>
    </citation>
    <scope>NUCLEOTIDE SEQUENCE [LARGE SCALE GENOMIC DNA]</scope>
    <source>
        <strain evidence="14 15">BIOML-A19</strain>
    </source>
</reference>
<dbReference type="RefSeq" id="WP_149883159.1">
    <property type="nucleotide sequence ID" value="NZ_CACRTB010000029.1"/>
</dbReference>
<dbReference type="EC" id="3.1.-.-" evidence="12"/>
<dbReference type="PROSITE" id="PS51749">
    <property type="entry name" value="HNH_CAS9"/>
    <property type="match status" value="1"/>
</dbReference>
<keyword evidence="10" id="KW-0464">Manganese</keyword>
<evidence type="ECO:0000313" key="14">
    <source>
        <dbReference type="EMBL" id="KAA5496426.1"/>
    </source>
</evidence>
<comment type="similarity">
    <text evidence="12">Belongs to the CRISPR-associated Cas9 family.</text>
</comment>
<comment type="caution">
    <text evidence="14">The sequence shown here is derived from an EMBL/GenBank/DDBJ whole genome shotgun (WGS) entry which is preliminary data.</text>
</comment>
<comment type="cofactor">
    <cofactor evidence="1 12">
        <name>Mg(2+)</name>
        <dbReference type="ChEBI" id="CHEBI:18420"/>
    </cofactor>
</comment>
<keyword evidence="7 12" id="KW-0694">RNA-binding</keyword>
<comment type="domain">
    <text evidence="12">Has 2 endonuclease domains. The discontinuous RuvC-like domain cleaves the target DNA noncomplementary to crRNA while the HNH nuclease domain cleaves the target DNA complementary to crRNA.</text>
</comment>
<dbReference type="HAMAP" id="MF_01480">
    <property type="entry name" value="Cas9"/>
    <property type="match status" value="1"/>
</dbReference>
<dbReference type="GO" id="GO:0043571">
    <property type="term" value="P:maintenance of CRISPR repeat elements"/>
    <property type="evidence" value="ECO:0007669"/>
    <property type="project" value="UniProtKB-UniRule"/>
</dbReference>
<feature type="domain" description="HNH Cas9-type" evidence="13">
    <location>
        <begin position="791"/>
        <end position="959"/>
    </location>
</feature>
<feature type="binding site" evidence="12">
    <location>
        <position position="8"/>
    </location>
    <ligand>
        <name>Mg(2+)</name>
        <dbReference type="ChEBI" id="CHEBI:18420"/>
        <label>2</label>
    </ligand>
</feature>
<keyword evidence="4 12" id="KW-0255">Endonuclease</keyword>
<evidence type="ECO:0000256" key="3">
    <source>
        <dbReference type="ARBA" id="ARBA00022723"/>
    </source>
</evidence>
<dbReference type="InterPro" id="IPR033114">
    <property type="entry name" value="HNH_CAS9"/>
</dbReference>
<feature type="active site" description="Proton acceptor for HNH nuclease domain" evidence="12">
    <location>
        <position position="868"/>
    </location>
</feature>
<keyword evidence="2 12" id="KW-0540">Nuclease</keyword>
<dbReference type="GO" id="GO:0003723">
    <property type="term" value="F:RNA binding"/>
    <property type="evidence" value="ECO:0007669"/>
    <property type="project" value="UniProtKB-UniRule"/>
</dbReference>
<evidence type="ECO:0000256" key="7">
    <source>
        <dbReference type="ARBA" id="ARBA00022884"/>
    </source>
</evidence>
<dbReference type="NCBIfam" id="TIGR01865">
    <property type="entry name" value="cas_Csn1"/>
    <property type="match status" value="1"/>
</dbReference>
<keyword evidence="5 12" id="KW-0378">Hydrolase</keyword>
<keyword evidence="9 12" id="KW-0238">DNA-binding</keyword>
<feature type="active site" description="For RuvC-like nuclease domain" evidence="12">
    <location>
        <position position="8"/>
    </location>
</feature>
<protein>
    <recommendedName>
        <fullName evidence="12">CRISPR-associated endonuclease Cas9</fullName>
        <ecNumber evidence="12">3.1.-.-</ecNumber>
    </recommendedName>
</protein>
<dbReference type="InterPro" id="IPR003615">
    <property type="entry name" value="HNH_nuc"/>
</dbReference>
<evidence type="ECO:0000313" key="15">
    <source>
        <dbReference type="Proteomes" id="UP000368418"/>
    </source>
</evidence>
<keyword evidence="8 12" id="KW-0051">Antiviral defense</keyword>
<dbReference type="InterPro" id="IPR036397">
    <property type="entry name" value="RNaseH_sf"/>
</dbReference>
<evidence type="ECO:0000256" key="8">
    <source>
        <dbReference type="ARBA" id="ARBA00023118"/>
    </source>
</evidence>
<dbReference type="GO" id="GO:0051607">
    <property type="term" value="P:defense response to virus"/>
    <property type="evidence" value="ECO:0007669"/>
    <property type="project" value="UniProtKB-UniRule"/>
</dbReference>
<evidence type="ECO:0000256" key="6">
    <source>
        <dbReference type="ARBA" id="ARBA00022842"/>
    </source>
</evidence>
<evidence type="ECO:0000256" key="12">
    <source>
        <dbReference type="HAMAP-Rule" id="MF_01480"/>
    </source>
</evidence>
<feature type="binding site" evidence="12">
    <location>
        <position position="742"/>
    </location>
    <ligand>
        <name>Mg(2+)</name>
        <dbReference type="ChEBI" id="CHEBI:18420"/>
        <label>2</label>
    </ligand>
</feature>
<evidence type="ECO:0000256" key="1">
    <source>
        <dbReference type="ARBA" id="ARBA00001946"/>
    </source>
</evidence>
<comment type="function">
    <text evidence="12">CRISPR (clustered regularly interspaced short palindromic repeat) is an adaptive immune system that provides protection against mobile genetic elements (viruses, transposable elements and conjugative plasmids). CRISPR clusters contain spacers, sequences complementary to antecedent mobile elements, and target invading nucleic acids. CRISPR clusters are transcribed and processed into CRISPR RNA (crRNA). In type II CRISPR systems correct processing of pre-crRNA requires a trans-encoded small RNA (tracrRNA), endogenous ribonuclease 3 (rnc) and this protein. The tracrRNA serves as a guide for ribonuclease 3-aided processing of pre-crRNA. Subsequently Cas9/crRNA/tracrRNA endonucleolytically cleaves linear or circular dsDNA target complementary to the spacer; Cas9 is inactive in the absence of the 2 guide RNAs (gRNA). Cas9 recognizes the protospacer adjacent motif (PAM) in the CRISPR repeat sequences to help distinguish self versus nonself, as targets within the bacterial CRISPR locus do not have PAMs. PAM recognition is also required for catalytic activity.</text>
</comment>
<dbReference type="Proteomes" id="UP000368418">
    <property type="component" value="Unassembled WGS sequence"/>
</dbReference>
<evidence type="ECO:0000256" key="9">
    <source>
        <dbReference type="ARBA" id="ARBA00023125"/>
    </source>
</evidence>
<evidence type="ECO:0000256" key="4">
    <source>
        <dbReference type="ARBA" id="ARBA00022759"/>
    </source>
</evidence>
<dbReference type="InterPro" id="IPR028629">
    <property type="entry name" value="Cas9"/>
</dbReference>
<dbReference type="GO" id="GO:0004519">
    <property type="term" value="F:endonuclease activity"/>
    <property type="evidence" value="ECO:0007669"/>
    <property type="project" value="UniProtKB-UniRule"/>
</dbReference>
<feature type="binding site" evidence="12">
    <location>
        <position position="738"/>
    </location>
    <ligand>
        <name>Mg(2+)</name>
        <dbReference type="ChEBI" id="CHEBI:18420"/>
        <label>1</label>
    </ligand>
</feature>
<keyword evidence="6 12" id="KW-0460">Magnesium</keyword>
<dbReference type="Pfam" id="PF18541">
    <property type="entry name" value="RuvC_III"/>
    <property type="match status" value="1"/>
</dbReference>
<evidence type="ECO:0000256" key="10">
    <source>
        <dbReference type="ARBA" id="ARBA00023211"/>
    </source>
</evidence>
<evidence type="ECO:0000256" key="11">
    <source>
        <dbReference type="ARBA" id="ARBA00046380"/>
    </source>
</evidence>
<feature type="binding site" evidence="12">
    <location>
        <position position="742"/>
    </location>
    <ligand>
        <name>Mg(2+)</name>
        <dbReference type="ChEBI" id="CHEBI:18420"/>
        <label>1</label>
    </ligand>
</feature>
<dbReference type="GO" id="GO:0016787">
    <property type="term" value="F:hydrolase activity"/>
    <property type="evidence" value="ECO:0007669"/>
    <property type="project" value="UniProtKB-KW"/>
</dbReference>
<accession>A0A9P4A478</accession>
<feature type="binding site" evidence="12">
    <location>
        <position position="1070"/>
    </location>
    <ligand>
        <name>Mg(2+)</name>
        <dbReference type="ChEBI" id="CHEBI:18420"/>
        <label>2</label>
    </ligand>
</feature>
<dbReference type="InterPro" id="IPR041383">
    <property type="entry name" value="RuvC_III"/>
</dbReference>
<evidence type="ECO:0000256" key="5">
    <source>
        <dbReference type="ARBA" id="ARBA00022801"/>
    </source>
</evidence>
<comment type="subunit">
    <text evidence="11 12">Monomer. Binds crRNA and tracrRNA.</text>
</comment>
<dbReference type="GO" id="GO:0046872">
    <property type="term" value="F:metal ion binding"/>
    <property type="evidence" value="ECO:0007669"/>
    <property type="project" value="UniProtKB-UniRule"/>
</dbReference>
<sequence>MKKILGLDLGTNSIGWAVVCHSDTDGQTERKWIEMAGSRIIPMDAAILGDFDKGNSKSQTSERTGFRGIRRLRERVLLRRERLHKVLKLIGFLPQHYIDSLDFSNHSGKFQLGTEVKLPWRKNEIGKYEFLFQNSFNEMLADFAKKQPELVAMGRKVPYDWTIYYLRKKALSEKITKEELAWILLNFNQKRGYYQLRGEEEEEKKNRLEDFYALKVVEVEQTDDKKGKDIWYNVHLENGWIYRRSSNVPLDWKDKIKEFIVTTELNEDGTPKVDKDGCVKRSFRMPKEDDWKLLKKKTEADIERSHKTIGCYIYDTLLQSPQQKIKGKLVRTIERKFYKDELKLILDKQQAFHPELQDRELYKACLDVLYPMNVAHKNNVANRGFVYLFMEDILFYQRPLKSKKSLIDNCPYEENQYIDVTTGEIKKAPIKCIAKSHPLYQEFRLWQFIANIRIYQKEKKVDGKLLTDIDVTTEYLSSKDDYVALYEWLCVRKEIEQKTFLKYPAFGLKKEIENYRWNYVEGKSYPCNETRSLILHYLEKAGISSTFLSTKIEESLWHILYSVEDRIELETALRTFASKYQLSCNFVEVFKKFPPFKKEYGAYSAKAIKRLLPLMRMGKYWKVDAIDGNTAERIEKILSGECDEKILNKVREKTIHLSETSDFQGLPLWLACYVVYNRHSEGKEVAKWKSPEDIDIYLKSFKQHSLRNPIVEQVITETLRVVRDIWKRVEQIDEIHVELGREMKNPSEKRRQMTERMLENENANIRIKALLTEFMNPEYEMENVRPYSPSQQEILRIYEDTVLNGAGDIPEDIEIILKKFKENDIKKRPGKSDFLRYKLWLEQQYRSPYTGEIIPLGKLFTTAYEIEHVIPQSRYFDDSFSNKVICESEVNKLKDNMLGYEFIKKHAGEIVELGFGKSVKIFSVEAYERFVGENYYKAGSKKSKLLMDDIPEKFIERQLNDSRYISRVVKGLLSNVVREEDANGEYESEAISKNVIVCSGSVTDRLKKDWGVNDVWNNIVYSRFERLNRLTESQQFGHWENREGKRFFQTELPLEYQKGFSKKRIDHRHHAMDAIIIACATRNHVNYLSNESASKHARIARYDLQRMLCDKSKADGGGNYKWIIQKPWATFTQDVYRTLLDIIVSFKQNLRVINKMTNYYQAYDDAGKKVFKKQKKGDSWAIRKSMHKDTVFGQVNLRKIKEVRLSVALESPEKIVDKKIKEKVLQLFAYQYDKKKIEKYFKENASLWKEVNLAKIPVYYFTDESSELLVAVRKNLDTGFTEKKIRESVTDTGIQKILLNHLSNKGDKPELAFSPDGIDEMNRNLVILNGGKPHQPIYKVRVCEPLGNKFKVGTNGNKSAKYVEAAKGTNLFFAIYETDAGKRTYETIPLNVVIEREKMGWLPVPEKNNKGEKLLFWLSPNDLVYLPTEEELMSRILSDKLDRGRIYKIVSFTGNRLYAIPYNVSNMIWDKNEYTQLNKVESTDMKESIKEICMPINVDRLGHITEIIIK</sequence>
<evidence type="ECO:0000259" key="13">
    <source>
        <dbReference type="PROSITE" id="PS51749"/>
    </source>
</evidence>
<gene>
    <name evidence="12" type="primary">cas9</name>
    <name evidence="14" type="ORF">F2Y31_18105</name>
</gene>
<organism evidence="14 15">
    <name type="scientific">Bacteroides caccae</name>
    <dbReference type="NCBI Taxonomy" id="47678"/>
    <lineage>
        <taxon>Bacteria</taxon>
        <taxon>Pseudomonadati</taxon>
        <taxon>Bacteroidota</taxon>
        <taxon>Bacteroidia</taxon>
        <taxon>Bacteroidales</taxon>
        <taxon>Bacteroidaceae</taxon>
        <taxon>Bacteroides</taxon>
    </lineage>
</organism>
<proteinExistence type="inferred from homology"/>
<dbReference type="Pfam" id="PF13395">
    <property type="entry name" value="HNH_4"/>
    <property type="match status" value="1"/>
</dbReference>
<feature type="binding site" evidence="12">
    <location>
        <position position="8"/>
    </location>
    <ligand>
        <name>Mg(2+)</name>
        <dbReference type="ChEBI" id="CHEBI:18420"/>
        <label>1</label>
    </ligand>
</feature>
<keyword evidence="3 12" id="KW-0479">Metal-binding</keyword>